<name>A0ABQ7LZM2_BRACM</name>
<sequence length="372" mass="41757">MACFRFFSAVTTLVLLHLSSIAFASSHGSKQLGDQCSSDEECSVGLGCFKCGIDAARCVRSNITDQFSLVNNSMPFNKYAFLTTHNSYAIEGKPLHVATQEDSITEQLNSGVRALMLDTYDYEGDVWLCHSFNEQCFEFTKFNRAIDTLEEVFAFLTANPSEIVTIFLEDYVKSPNALTKVFTDSGLKKFWFPVEDMPKGGQDWPLVKDMVANNHRLVVFTSDKSKQETEGIAYQWNYVLENQCECDEIPKFRNVGRENNRIISFFSDGDDGVKPSECSNRGESAQLTDKTKALVLVNHFSTVPVKLLSCEENSQHLIDTIKTCYVTAGDRWANFVAVDFYKRSDGGGTFQAVDKLNGELLCGRDDVHDCHH</sequence>
<accession>A0ABQ7LZM2</accession>
<evidence type="ECO:0008006" key="4">
    <source>
        <dbReference type="Google" id="ProtNLM"/>
    </source>
</evidence>
<protein>
    <recommendedName>
        <fullName evidence="4">Phosphatidylinositol-specific phospholipase C X domain-containing protein</fullName>
    </recommendedName>
</protein>
<dbReference type="CDD" id="cd08588">
    <property type="entry name" value="PI-PLCc_At5g67130_like"/>
    <property type="match status" value="1"/>
</dbReference>
<evidence type="ECO:0000313" key="3">
    <source>
        <dbReference type="Proteomes" id="UP000823674"/>
    </source>
</evidence>
<dbReference type="EMBL" id="JADBGQ010000006">
    <property type="protein sequence ID" value="KAG5392013.1"/>
    <property type="molecule type" value="Genomic_DNA"/>
</dbReference>
<evidence type="ECO:0000313" key="2">
    <source>
        <dbReference type="EMBL" id="KAG5392013.1"/>
    </source>
</evidence>
<gene>
    <name evidence="2" type="primary">A06p011140.1_BraROA</name>
    <name evidence="2" type="ORF">IGI04_021976</name>
</gene>
<reference evidence="2 3" key="1">
    <citation type="submission" date="2021-03" db="EMBL/GenBank/DDBJ databases">
        <authorList>
            <person name="King G.J."/>
            <person name="Bancroft I."/>
            <person name="Baten A."/>
            <person name="Bloomfield J."/>
            <person name="Borpatragohain P."/>
            <person name="He Z."/>
            <person name="Irish N."/>
            <person name="Irwin J."/>
            <person name="Liu K."/>
            <person name="Mauleon R.P."/>
            <person name="Moore J."/>
            <person name="Morris R."/>
            <person name="Ostergaard L."/>
            <person name="Wang B."/>
            <person name="Wells R."/>
        </authorList>
    </citation>
    <scope>NUCLEOTIDE SEQUENCE [LARGE SCALE GENOMIC DNA]</scope>
    <source>
        <strain evidence="2">R-o-18</strain>
        <tissue evidence="2">Leaf</tissue>
    </source>
</reference>
<keyword evidence="3" id="KW-1185">Reference proteome</keyword>
<proteinExistence type="predicted"/>
<comment type="caution">
    <text evidence="2">The sequence shown here is derived from an EMBL/GenBank/DDBJ whole genome shotgun (WGS) entry which is preliminary data.</text>
</comment>
<evidence type="ECO:0000256" key="1">
    <source>
        <dbReference type="SAM" id="SignalP"/>
    </source>
</evidence>
<dbReference type="Proteomes" id="UP000823674">
    <property type="component" value="Chromosome A06"/>
</dbReference>
<dbReference type="Pfam" id="PF26178">
    <property type="entry name" value="PI-PLC_cat"/>
    <property type="match status" value="2"/>
</dbReference>
<feature type="signal peptide" evidence="1">
    <location>
        <begin position="1"/>
        <end position="24"/>
    </location>
</feature>
<dbReference type="PANTHER" id="PTHR13593">
    <property type="match status" value="1"/>
</dbReference>
<dbReference type="PROSITE" id="PS50007">
    <property type="entry name" value="PIPLC_X_DOMAIN"/>
    <property type="match status" value="1"/>
</dbReference>
<dbReference type="Gene3D" id="3.20.20.190">
    <property type="entry name" value="Phosphatidylinositol (PI) phosphodiesterase"/>
    <property type="match status" value="1"/>
</dbReference>
<dbReference type="InterPro" id="IPR017946">
    <property type="entry name" value="PLC-like_Pdiesterase_TIM-brl"/>
</dbReference>
<dbReference type="InterPro" id="IPR051057">
    <property type="entry name" value="PI-PLC_domain"/>
</dbReference>
<dbReference type="SUPFAM" id="SSF51695">
    <property type="entry name" value="PLC-like phosphodiesterases"/>
    <property type="match status" value="1"/>
</dbReference>
<feature type="chain" id="PRO_5045791251" description="Phosphatidylinositol-specific phospholipase C X domain-containing protein" evidence="1">
    <location>
        <begin position="25"/>
        <end position="372"/>
    </location>
</feature>
<dbReference type="PANTHER" id="PTHR13593:SF51">
    <property type="entry name" value="F21F23.12 PROTEIN"/>
    <property type="match status" value="1"/>
</dbReference>
<keyword evidence="1" id="KW-0732">Signal</keyword>
<organism evidence="2 3">
    <name type="scientific">Brassica rapa subsp. trilocularis</name>
    <dbReference type="NCBI Taxonomy" id="1813537"/>
    <lineage>
        <taxon>Eukaryota</taxon>
        <taxon>Viridiplantae</taxon>
        <taxon>Streptophyta</taxon>
        <taxon>Embryophyta</taxon>
        <taxon>Tracheophyta</taxon>
        <taxon>Spermatophyta</taxon>
        <taxon>Magnoliopsida</taxon>
        <taxon>eudicotyledons</taxon>
        <taxon>Gunneridae</taxon>
        <taxon>Pentapetalae</taxon>
        <taxon>rosids</taxon>
        <taxon>malvids</taxon>
        <taxon>Brassicales</taxon>
        <taxon>Brassicaceae</taxon>
        <taxon>Brassiceae</taxon>
        <taxon>Brassica</taxon>
    </lineage>
</organism>